<keyword evidence="3" id="KW-1185">Reference proteome</keyword>
<dbReference type="Proteomes" id="UP000578569">
    <property type="component" value="Unassembled WGS sequence"/>
</dbReference>
<reference evidence="2 3" key="1">
    <citation type="submission" date="2020-08" db="EMBL/GenBank/DDBJ databases">
        <title>Genomic Encyclopedia of Type Strains, Phase IV (KMG-IV): sequencing the most valuable type-strain genomes for metagenomic binning, comparative biology and taxonomic classification.</title>
        <authorList>
            <person name="Goeker M."/>
        </authorList>
    </citation>
    <scope>NUCLEOTIDE SEQUENCE [LARGE SCALE GENOMIC DNA]</scope>
    <source>
        <strain evidence="2 3">DSM 24194</strain>
    </source>
</reference>
<dbReference type="Gene3D" id="2.40.10.220">
    <property type="entry name" value="predicted glycosyltransferase like domains"/>
    <property type="match status" value="1"/>
</dbReference>
<proteinExistence type="predicted"/>
<organism evidence="2 3">
    <name type="scientific">Sphingomicrobium lutaoense</name>
    <dbReference type="NCBI Taxonomy" id="515949"/>
    <lineage>
        <taxon>Bacteria</taxon>
        <taxon>Pseudomonadati</taxon>
        <taxon>Pseudomonadota</taxon>
        <taxon>Alphaproteobacteria</taxon>
        <taxon>Sphingomonadales</taxon>
        <taxon>Sphingomonadaceae</taxon>
        <taxon>Sphingomicrobium</taxon>
    </lineage>
</organism>
<comment type="caution">
    <text evidence="2">The sequence shown here is derived from an EMBL/GenBank/DDBJ whole genome shotgun (WGS) entry which is preliminary data.</text>
</comment>
<gene>
    <name evidence="2" type="ORF">FHS50_000012</name>
</gene>
<dbReference type="EMBL" id="JACICF010000001">
    <property type="protein sequence ID" value="MBB3762989.1"/>
    <property type="molecule type" value="Genomic_DNA"/>
</dbReference>
<dbReference type="Pfam" id="PF07238">
    <property type="entry name" value="PilZ"/>
    <property type="match status" value="1"/>
</dbReference>
<protein>
    <recommendedName>
        <fullName evidence="1">PilZ domain-containing protein</fullName>
    </recommendedName>
</protein>
<evidence type="ECO:0000313" key="3">
    <source>
        <dbReference type="Proteomes" id="UP000578569"/>
    </source>
</evidence>
<dbReference type="GO" id="GO:0035438">
    <property type="term" value="F:cyclic-di-GMP binding"/>
    <property type="evidence" value="ECO:0007669"/>
    <property type="project" value="InterPro"/>
</dbReference>
<accession>A0A839YUT3</accession>
<name>A0A839YUT3_9SPHN</name>
<dbReference type="SUPFAM" id="SSF141371">
    <property type="entry name" value="PilZ domain-like"/>
    <property type="match status" value="1"/>
</dbReference>
<evidence type="ECO:0000259" key="1">
    <source>
        <dbReference type="Pfam" id="PF07238"/>
    </source>
</evidence>
<dbReference type="InterPro" id="IPR009875">
    <property type="entry name" value="PilZ_domain"/>
</dbReference>
<sequence>MTGQIRREKRVPVNCTVRTREHGARQVTARLADITRFGCRIELVSRVKMHEEIWVRPPGLCPLRPFVCWAENFNAGVKFASPMHPAVFDHLVASIERA</sequence>
<dbReference type="AlphaFoldDB" id="A0A839YUT3"/>
<evidence type="ECO:0000313" key="2">
    <source>
        <dbReference type="EMBL" id="MBB3762989.1"/>
    </source>
</evidence>
<feature type="domain" description="PilZ" evidence="1">
    <location>
        <begin position="4"/>
        <end position="96"/>
    </location>
</feature>
<dbReference type="RefSeq" id="WP_183932329.1">
    <property type="nucleotide sequence ID" value="NZ_JACICF010000001.1"/>
</dbReference>